<evidence type="ECO:0000256" key="6">
    <source>
        <dbReference type="PROSITE-ProRule" id="PRU00169"/>
    </source>
</evidence>
<keyword evidence="3" id="KW-0805">Transcription regulation</keyword>
<dbReference type="InterPro" id="IPR036388">
    <property type="entry name" value="WH-like_DNA-bd_sf"/>
</dbReference>
<dbReference type="CDD" id="cd00383">
    <property type="entry name" value="trans_reg_C"/>
    <property type="match status" value="1"/>
</dbReference>
<evidence type="ECO:0000259" key="9">
    <source>
        <dbReference type="PROSITE" id="PS51755"/>
    </source>
</evidence>
<dbReference type="PROSITE" id="PS50110">
    <property type="entry name" value="RESPONSE_REGULATORY"/>
    <property type="match status" value="1"/>
</dbReference>
<keyword evidence="5" id="KW-0804">Transcription</keyword>
<dbReference type="InterPro" id="IPR011006">
    <property type="entry name" value="CheY-like_superfamily"/>
</dbReference>
<dbReference type="RefSeq" id="WP_343781573.1">
    <property type="nucleotide sequence ID" value="NZ_BAAACZ010000005.1"/>
</dbReference>
<keyword evidence="4 7" id="KW-0238">DNA-binding</keyword>
<dbReference type="Gene3D" id="1.10.10.10">
    <property type="entry name" value="Winged helix-like DNA-binding domain superfamily/Winged helix DNA-binding domain"/>
    <property type="match status" value="1"/>
</dbReference>
<dbReference type="CDD" id="cd17574">
    <property type="entry name" value="REC_OmpR"/>
    <property type="match status" value="1"/>
</dbReference>
<comment type="caution">
    <text evidence="10">The sequence shown here is derived from an EMBL/GenBank/DDBJ whole genome shotgun (WGS) entry which is preliminary data.</text>
</comment>
<evidence type="ECO:0000256" key="1">
    <source>
        <dbReference type="ARBA" id="ARBA00022553"/>
    </source>
</evidence>
<reference evidence="11" key="1">
    <citation type="journal article" date="2019" name="Int. J. Syst. Evol. Microbiol.">
        <title>The Global Catalogue of Microorganisms (GCM) 10K type strain sequencing project: providing services to taxonomists for standard genome sequencing and annotation.</title>
        <authorList>
            <consortium name="The Broad Institute Genomics Platform"/>
            <consortium name="The Broad Institute Genome Sequencing Center for Infectious Disease"/>
            <person name="Wu L."/>
            <person name="Ma J."/>
        </authorList>
    </citation>
    <scope>NUCLEOTIDE SEQUENCE [LARGE SCALE GENOMIC DNA]</scope>
    <source>
        <strain evidence="11">JCM 14193</strain>
    </source>
</reference>
<evidence type="ECO:0000256" key="7">
    <source>
        <dbReference type="PROSITE-ProRule" id="PRU01091"/>
    </source>
</evidence>
<evidence type="ECO:0000313" key="11">
    <source>
        <dbReference type="Proteomes" id="UP001500740"/>
    </source>
</evidence>
<dbReference type="SMART" id="SM00862">
    <property type="entry name" value="Trans_reg_C"/>
    <property type="match status" value="1"/>
</dbReference>
<evidence type="ECO:0000256" key="5">
    <source>
        <dbReference type="ARBA" id="ARBA00023163"/>
    </source>
</evidence>
<evidence type="ECO:0000256" key="3">
    <source>
        <dbReference type="ARBA" id="ARBA00023015"/>
    </source>
</evidence>
<sequence>MTHILVVEDEAKIARVLELELEFEGYQVTKAKTGFEALEQFRTNEWDLILLDIMLPEMSGLELLRRLRTDDEQTPVIMLTAKDAVEDKVTGLDSGAQDYVTKPFQIEELLARIRVNLRPKPEEMEVGEWLSFEDLRLNSSTREVFRGERTMELTPKEFDLLVYFMTNRKQVLTREQILDTVWGYDFVGDTNVVDVYIRYLRKKVDQQEEKPLIHTVRGVGYVMKDSYEAKK</sequence>
<dbReference type="Proteomes" id="UP001500740">
    <property type="component" value="Unassembled WGS sequence"/>
</dbReference>
<dbReference type="Pfam" id="PF00072">
    <property type="entry name" value="Response_reg"/>
    <property type="match status" value="1"/>
</dbReference>
<feature type="DNA-binding region" description="OmpR/PhoB-type" evidence="7">
    <location>
        <begin position="127"/>
        <end position="225"/>
    </location>
</feature>
<dbReference type="PANTHER" id="PTHR48111:SF22">
    <property type="entry name" value="REGULATOR OF RPOS"/>
    <property type="match status" value="1"/>
</dbReference>
<dbReference type="Gene3D" id="3.40.50.2300">
    <property type="match status" value="1"/>
</dbReference>
<dbReference type="Pfam" id="PF00486">
    <property type="entry name" value="Trans_reg_C"/>
    <property type="match status" value="1"/>
</dbReference>
<dbReference type="SUPFAM" id="SSF52172">
    <property type="entry name" value="CheY-like"/>
    <property type="match status" value="1"/>
</dbReference>
<keyword evidence="2" id="KW-0902">Two-component regulatory system</keyword>
<feature type="domain" description="Response regulatory" evidence="8">
    <location>
        <begin position="3"/>
        <end position="117"/>
    </location>
</feature>
<protein>
    <submittedName>
        <fullName evidence="10">Two-component system response regulator YkoG</fullName>
    </submittedName>
</protein>
<dbReference type="PROSITE" id="PS51755">
    <property type="entry name" value="OMPR_PHOB"/>
    <property type="match status" value="1"/>
</dbReference>
<evidence type="ECO:0000259" key="8">
    <source>
        <dbReference type="PROSITE" id="PS50110"/>
    </source>
</evidence>
<feature type="modified residue" description="4-aspartylphosphate" evidence="6">
    <location>
        <position position="52"/>
    </location>
</feature>
<dbReference type="InterPro" id="IPR001867">
    <property type="entry name" value="OmpR/PhoB-type_DNA-bd"/>
</dbReference>
<dbReference type="InterPro" id="IPR039420">
    <property type="entry name" value="WalR-like"/>
</dbReference>
<dbReference type="Gene3D" id="6.10.250.690">
    <property type="match status" value="1"/>
</dbReference>
<keyword evidence="1 6" id="KW-0597">Phosphoprotein</keyword>
<evidence type="ECO:0000256" key="2">
    <source>
        <dbReference type="ARBA" id="ARBA00023012"/>
    </source>
</evidence>
<dbReference type="SMART" id="SM00448">
    <property type="entry name" value="REC"/>
    <property type="match status" value="1"/>
</dbReference>
<keyword evidence="11" id="KW-1185">Reference proteome</keyword>
<dbReference type="EMBL" id="BAAACZ010000005">
    <property type="protein sequence ID" value="GAA0453293.1"/>
    <property type="molecule type" value="Genomic_DNA"/>
</dbReference>
<dbReference type="PANTHER" id="PTHR48111">
    <property type="entry name" value="REGULATOR OF RPOS"/>
    <property type="match status" value="1"/>
</dbReference>
<feature type="domain" description="OmpR/PhoB-type" evidence="9">
    <location>
        <begin position="127"/>
        <end position="225"/>
    </location>
</feature>
<accession>A0ABP3JGW6</accession>
<proteinExistence type="predicted"/>
<evidence type="ECO:0000256" key="4">
    <source>
        <dbReference type="ARBA" id="ARBA00023125"/>
    </source>
</evidence>
<dbReference type="InterPro" id="IPR001789">
    <property type="entry name" value="Sig_transdc_resp-reg_receiver"/>
</dbReference>
<evidence type="ECO:0000313" key="10">
    <source>
        <dbReference type="EMBL" id="GAA0453293.1"/>
    </source>
</evidence>
<name>A0ABP3JGW6_9BACI</name>
<gene>
    <name evidence="10" type="primary">ykoG</name>
    <name evidence="10" type="ORF">GCM10008935_05000</name>
</gene>
<organism evidence="10 11">
    <name type="scientific">Alkalibacillus silvisoli</name>
    <dbReference type="NCBI Taxonomy" id="392823"/>
    <lineage>
        <taxon>Bacteria</taxon>
        <taxon>Bacillati</taxon>
        <taxon>Bacillota</taxon>
        <taxon>Bacilli</taxon>
        <taxon>Bacillales</taxon>
        <taxon>Bacillaceae</taxon>
        <taxon>Alkalibacillus</taxon>
    </lineage>
</organism>